<dbReference type="SUPFAM" id="SSF48452">
    <property type="entry name" value="TPR-like"/>
    <property type="match status" value="3"/>
</dbReference>
<dbReference type="InterPro" id="IPR011990">
    <property type="entry name" value="TPR-like_helical_dom_sf"/>
</dbReference>
<keyword evidence="10" id="KW-0256">Endoplasmic reticulum</keyword>
<dbReference type="PANTHER" id="PTHR44395">
    <property type="match status" value="1"/>
</dbReference>
<protein>
    <recommendedName>
        <fullName evidence="5">dolichyl-phosphate-mannose--protein mannosyltransferase</fullName>
        <ecNumber evidence="5">2.4.1.109</ecNumber>
    </recommendedName>
</protein>
<feature type="transmembrane region" description="Helical" evidence="14">
    <location>
        <begin position="373"/>
        <end position="393"/>
    </location>
</feature>
<feature type="repeat" description="TPR" evidence="13">
    <location>
        <begin position="668"/>
        <end position="701"/>
    </location>
</feature>
<feature type="transmembrane region" description="Helical" evidence="14">
    <location>
        <begin position="317"/>
        <end position="334"/>
    </location>
</feature>
<evidence type="ECO:0000256" key="1">
    <source>
        <dbReference type="ARBA" id="ARBA00004141"/>
    </source>
</evidence>
<feature type="transmembrane region" description="Helical" evidence="14">
    <location>
        <begin position="139"/>
        <end position="159"/>
    </location>
</feature>
<evidence type="ECO:0000256" key="11">
    <source>
        <dbReference type="ARBA" id="ARBA00022989"/>
    </source>
</evidence>
<keyword evidence="6" id="KW-0808">Transferase</keyword>
<keyword evidence="11 14" id="KW-1133">Transmembrane helix</keyword>
<dbReference type="FunFam" id="1.25.40.10:FF:000239">
    <property type="entry name" value="Transmembrane and TPR repeat-containing protein 3"/>
    <property type="match status" value="1"/>
</dbReference>
<dbReference type="Pfam" id="PF13181">
    <property type="entry name" value="TPR_8"/>
    <property type="match status" value="1"/>
</dbReference>
<feature type="transmembrane region" description="Helical" evidence="14">
    <location>
        <begin position="166"/>
        <end position="185"/>
    </location>
</feature>
<dbReference type="EMBL" id="CAJFCJ010000002">
    <property type="protein sequence ID" value="CAD5112601.1"/>
    <property type="molecule type" value="Genomic_DNA"/>
</dbReference>
<comment type="subcellular location">
    <subcellularLocation>
        <location evidence="2">Endoplasmic reticulum</location>
    </subcellularLocation>
    <subcellularLocation>
        <location evidence="1">Membrane</location>
        <topology evidence="1">Multi-pass membrane protein</topology>
    </subcellularLocation>
</comment>
<dbReference type="GO" id="GO:0005783">
    <property type="term" value="C:endoplasmic reticulum"/>
    <property type="evidence" value="ECO:0007669"/>
    <property type="project" value="UniProtKB-SubCell"/>
</dbReference>
<accession>A0A7I8V8C5</accession>
<dbReference type="Pfam" id="PF13414">
    <property type="entry name" value="TPR_11"/>
    <property type="match status" value="1"/>
</dbReference>
<feature type="repeat" description="TPR" evidence="13">
    <location>
        <begin position="480"/>
        <end position="513"/>
    </location>
</feature>
<evidence type="ECO:0000256" key="12">
    <source>
        <dbReference type="ARBA" id="ARBA00023136"/>
    </source>
</evidence>
<feature type="repeat" description="TPR" evidence="13">
    <location>
        <begin position="446"/>
        <end position="479"/>
    </location>
</feature>
<evidence type="ECO:0000256" key="4">
    <source>
        <dbReference type="ARBA" id="ARBA00007882"/>
    </source>
</evidence>
<feature type="domain" description="DUF1736" evidence="15">
    <location>
        <begin position="255"/>
        <end position="326"/>
    </location>
</feature>
<dbReference type="AlphaFoldDB" id="A0A7I8V8C5"/>
<evidence type="ECO:0000256" key="8">
    <source>
        <dbReference type="ARBA" id="ARBA00022737"/>
    </source>
</evidence>
<evidence type="ECO:0000313" key="17">
    <source>
        <dbReference type="Proteomes" id="UP000549394"/>
    </source>
</evidence>
<dbReference type="EC" id="2.4.1.109" evidence="5"/>
<dbReference type="PANTHER" id="PTHR44395:SF1">
    <property type="entry name" value="PROTEIN O-MANNOSYL-TRANSFERASE TMTC3"/>
    <property type="match status" value="1"/>
</dbReference>
<feature type="repeat" description="TPR" evidence="13">
    <location>
        <begin position="563"/>
        <end position="596"/>
    </location>
</feature>
<gene>
    <name evidence="16" type="ORF">DGYR_LOCUS1712</name>
</gene>
<keyword evidence="7 14" id="KW-0812">Transmembrane</keyword>
<organism evidence="16 17">
    <name type="scientific">Dimorphilus gyrociliatus</name>
    <dbReference type="NCBI Taxonomy" id="2664684"/>
    <lineage>
        <taxon>Eukaryota</taxon>
        <taxon>Metazoa</taxon>
        <taxon>Spiralia</taxon>
        <taxon>Lophotrochozoa</taxon>
        <taxon>Annelida</taxon>
        <taxon>Polychaeta</taxon>
        <taxon>Polychaeta incertae sedis</taxon>
        <taxon>Dinophilidae</taxon>
        <taxon>Dimorphilus</taxon>
    </lineage>
</organism>
<proteinExistence type="inferred from homology"/>
<keyword evidence="8" id="KW-0677">Repeat</keyword>
<feature type="transmembrane region" description="Helical" evidence="14">
    <location>
        <begin position="405"/>
        <end position="423"/>
    </location>
</feature>
<evidence type="ECO:0000256" key="9">
    <source>
        <dbReference type="ARBA" id="ARBA00022803"/>
    </source>
</evidence>
<name>A0A7I8V8C5_9ANNE</name>
<feature type="transmembrane region" description="Helical" evidence="14">
    <location>
        <begin position="191"/>
        <end position="210"/>
    </location>
</feature>
<evidence type="ECO:0000256" key="3">
    <source>
        <dbReference type="ARBA" id="ARBA00004922"/>
    </source>
</evidence>
<dbReference type="GO" id="GO:0016020">
    <property type="term" value="C:membrane"/>
    <property type="evidence" value="ECO:0007669"/>
    <property type="project" value="UniProtKB-SubCell"/>
</dbReference>
<dbReference type="Pfam" id="PF08409">
    <property type="entry name" value="TMTC_DUF1736"/>
    <property type="match status" value="1"/>
</dbReference>
<dbReference type="GO" id="GO:0004169">
    <property type="term" value="F:dolichyl-phosphate-mannose-protein mannosyltransferase activity"/>
    <property type="evidence" value="ECO:0007669"/>
    <property type="project" value="UniProtKB-EC"/>
</dbReference>
<dbReference type="Proteomes" id="UP000549394">
    <property type="component" value="Unassembled WGS sequence"/>
</dbReference>
<dbReference type="Pfam" id="PF14559">
    <property type="entry name" value="TPR_19"/>
    <property type="match status" value="1"/>
</dbReference>
<feature type="transmembrane region" description="Helical" evidence="14">
    <location>
        <begin position="346"/>
        <end position="367"/>
    </location>
</feature>
<evidence type="ECO:0000256" key="6">
    <source>
        <dbReference type="ARBA" id="ARBA00022679"/>
    </source>
</evidence>
<dbReference type="SMART" id="SM00028">
    <property type="entry name" value="TPR"/>
    <property type="match status" value="9"/>
</dbReference>
<dbReference type="PROSITE" id="PS50293">
    <property type="entry name" value="TPR_REGION"/>
    <property type="match status" value="2"/>
</dbReference>
<feature type="transmembrane region" description="Helical" evidence="14">
    <location>
        <begin position="231"/>
        <end position="250"/>
    </location>
</feature>
<keyword evidence="17" id="KW-1185">Reference proteome</keyword>
<evidence type="ECO:0000256" key="14">
    <source>
        <dbReference type="SAM" id="Phobius"/>
    </source>
</evidence>
<evidence type="ECO:0000256" key="10">
    <source>
        <dbReference type="ARBA" id="ARBA00022824"/>
    </source>
</evidence>
<keyword evidence="12 14" id="KW-0472">Membrane</keyword>
<dbReference type="PROSITE" id="PS50005">
    <property type="entry name" value="TPR"/>
    <property type="match status" value="5"/>
</dbReference>
<evidence type="ECO:0000256" key="5">
    <source>
        <dbReference type="ARBA" id="ARBA00012839"/>
    </source>
</evidence>
<feature type="transmembrane region" description="Helical" evidence="14">
    <location>
        <begin position="117"/>
        <end position="133"/>
    </location>
</feature>
<dbReference type="UniPathway" id="UPA00378"/>
<comment type="similarity">
    <text evidence="4">Belongs to the TMTC family.</text>
</comment>
<comment type="pathway">
    <text evidence="3">Protein modification; protein glycosylation.</text>
</comment>
<evidence type="ECO:0000256" key="13">
    <source>
        <dbReference type="PROSITE-ProRule" id="PRU00339"/>
    </source>
</evidence>
<evidence type="ECO:0000256" key="7">
    <source>
        <dbReference type="ARBA" id="ARBA00022692"/>
    </source>
</evidence>
<dbReference type="Pfam" id="PF00515">
    <property type="entry name" value="TPR_1"/>
    <property type="match status" value="1"/>
</dbReference>
<feature type="repeat" description="TPR" evidence="13">
    <location>
        <begin position="597"/>
        <end position="630"/>
    </location>
</feature>
<dbReference type="InterPro" id="IPR013618">
    <property type="entry name" value="TMTC_DUF1736"/>
</dbReference>
<sequence length="838" mass="95773">MQDKTVVSLLCILTYVIYSNAPQCGFVFDDVSAIKDNKDLRAFTPLSNLFRNDFWGTPMNNEKSHKSYRPLCILTFRWNYILSELNPWGYHFVNVLLHIIVTLFFWKVCQKVLNDSFLTNTSAVLFAVHPIHTEAVTGVVGRAELLSSIFFLAALLCYYKAVKTQTISTFLYVIFSVIIVAFAMLCKEQGITVIGVCCVFDVFVANNLKLQNLPTVLNIFNRTSPPWFKRSFLRCSLLIGTTVSLLYARIKVMDAQLPHFTNFDNPAAASPSPTRQLTFNYLLAVNSWLLLNPSGLCCDWTMGTIPVISSFLDVRNFATLTFYSLFLWLGLLAVTQQTKISKCLTFSLALMSIPFLPASNLLFPVGFVVAERILYIPSMGFCILLAIGFKILYKISSMSYISKMIIYVLAANVVISFSFKTFLRNYEWESEHSLFKSAIRVNQNNAKLFNNVGHSLEGKNDHARALKYFLYAAKVQPDDIGAHVNVGRAYKNLEKYTEAENSYRKAVSLLPAIIRGKRYKTRVAPNHLGALLGLGSLISRNLSRLGEADSYYQKALRMRPSFIEAHLNRGDILLRMNKSDEALAQYRTALKYEPNNADILYNIGVVFLEKKNKIEALKSFEMGLKAFPEHKQTMYNSAILIQELHIKDMLTQAIERLERLLQLEPTSGKAYFGLGLLYMDAKRFDDAYNAYKKSIEITPNFRSALFNLALMLNNDMKKHDEALIYLRQLLQHYPNHTKGLLLLGDLNLNYEKDANSALENFRKITDIEPNNVQARHNICIVYFEMKRMHEAEKCLVEVQKLAPNEEYIRRHLGVVRNKLDIARKMKVNEVNKKLRNNL</sequence>
<keyword evidence="9 13" id="KW-0802">TPR repeat</keyword>
<evidence type="ECO:0000256" key="2">
    <source>
        <dbReference type="ARBA" id="ARBA00004240"/>
    </source>
</evidence>
<dbReference type="InterPro" id="IPR019734">
    <property type="entry name" value="TPR_rpt"/>
</dbReference>
<evidence type="ECO:0000259" key="15">
    <source>
        <dbReference type="Pfam" id="PF08409"/>
    </source>
</evidence>
<dbReference type="Gene3D" id="1.25.40.10">
    <property type="entry name" value="Tetratricopeptide repeat domain"/>
    <property type="match status" value="4"/>
</dbReference>
<dbReference type="Pfam" id="PF13174">
    <property type="entry name" value="TPR_6"/>
    <property type="match status" value="1"/>
</dbReference>
<evidence type="ECO:0000313" key="16">
    <source>
        <dbReference type="EMBL" id="CAD5112601.1"/>
    </source>
</evidence>
<reference evidence="16 17" key="1">
    <citation type="submission" date="2020-08" db="EMBL/GenBank/DDBJ databases">
        <authorList>
            <person name="Hejnol A."/>
        </authorList>
    </citation>
    <scope>NUCLEOTIDE SEQUENCE [LARGE SCALE GENOMIC DNA]</scope>
</reference>
<dbReference type="OrthoDB" id="66906at2759"/>
<feature type="transmembrane region" description="Helical" evidence="14">
    <location>
        <begin position="88"/>
        <end position="105"/>
    </location>
</feature>
<comment type="caution">
    <text evidence="16">The sequence shown here is derived from an EMBL/GenBank/DDBJ whole genome shotgun (WGS) entry which is preliminary data.</text>
</comment>